<feature type="compositionally biased region" description="Basic and acidic residues" evidence="9">
    <location>
        <begin position="489"/>
        <end position="505"/>
    </location>
</feature>
<dbReference type="Pfam" id="PF25598">
    <property type="entry name" value="ARM_PUB"/>
    <property type="match status" value="1"/>
</dbReference>
<keyword evidence="5" id="KW-0808">Transferase</keyword>
<dbReference type="InterPro" id="IPR016024">
    <property type="entry name" value="ARM-type_fold"/>
</dbReference>
<organism evidence="11 12">
    <name type="scientific">Jatropha curcas</name>
    <name type="common">Barbados nut</name>
    <dbReference type="NCBI Taxonomy" id="180498"/>
    <lineage>
        <taxon>Eukaryota</taxon>
        <taxon>Viridiplantae</taxon>
        <taxon>Streptophyta</taxon>
        <taxon>Embryophyta</taxon>
        <taxon>Tracheophyta</taxon>
        <taxon>Spermatophyta</taxon>
        <taxon>Magnoliopsida</taxon>
        <taxon>eudicotyledons</taxon>
        <taxon>Gunneridae</taxon>
        <taxon>Pentapetalae</taxon>
        <taxon>rosids</taxon>
        <taxon>fabids</taxon>
        <taxon>Malpighiales</taxon>
        <taxon>Euphorbiaceae</taxon>
        <taxon>Crotonoideae</taxon>
        <taxon>Jatropheae</taxon>
        <taxon>Jatropha</taxon>
    </lineage>
</organism>
<reference evidence="11 12" key="1">
    <citation type="journal article" date="2014" name="PLoS ONE">
        <title>Global Analysis of Gene Expression Profiles in Physic Nut (Jatropha curcas L.) Seedlings Exposed to Salt Stress.</title>
        <authorList>
            <person name="Zhang L."/>
            <person name="Zhang C."/>
            <person name="Wu P."/>
            <person name="Chen Y."/>
            <person name="Li M."/>
            <person name="Jiang H."/>
            <person name="Wu G."/>
        </authorList>
    </citation>
    <scope>NUCLEOTIDE SEQUENCE [LARGE SCALE GENOMIC DNA]</scope>
    <source>
        <strain evidence="12">cv. GZQX0401</strain>
        <tissue evidence="11">Young leaves</tissue>
    </source>
</reference>
<keyword evidence="12" id="KW-1185">Reference proteome</keyword>
<dbReference type="InterPro" id="IPR000225">
    <property type="entry name" value="Armadillo"/>
</dbReference>
<dbReference type="PANTHER" id="PTHR23315:SF339">
    <property type="entry name" value="U-BOX DOMAIN-CONTAINING PROTEIN 40"/>
    <property type="match status" value="1"/>
</dbReference>
<dbReference type="GO" id="GO:0061630">
    <property type="term" value="F:ubiquitin protein ligase activity"/>
    <property type="evidence" value="ECO:0007669"/>
    <property type="project" value="UniProtKB-EC"/>
</dbReference>
<dbReference type="GO" id="GO:0016567">
    <property type="term" value="P:protein ubiquitination"/>
    <property type="evidence" value="ECO:0007669"/>
    <property type="project" value="UniProtKB-UniPathway"/>
</dbReference>
<keyword evidence="7" id="KW-0833">Ubl conjugation pathway</keyword>
<dbReference type="SMART" id="SM00185">
    <property type="entry name" value="ARM"/>
    <property type="match status" value="5"/>
</dbReference>
<dbReference type="PANTHER" id="PTHR23315">
    <property type="entry name" value="U BOX DOMAIN-CONTAINING"/>
    <property type="match status" value="1"/>
</dbReference>
<dbReference type="Proteomes" id="UP000027138">
    <property type="component" value="Unassembled WGS sequence"/>
</dbReference>
<evidence type="ECO:0000256" key="9">
    <source>
        <dbReference type="SAM" id="MobiDB-lite"/>
    </source>
</evidence>
<dbReference type="SUPFAM" id="SSF57850">
    <property type="entry name" value="RING/U-box"/>
    <property type="match status" value="1"/>
</dbReference>
<evidence type="ECO:0000256" key="5">
    <source>
        <dbReference type="ARBA" id="ARBA00022679"/>
    </source>
</evidence>
<sequence length="544" mass="60086">MEFQEALMRLVIHKHPVEKRLVIDDSQKETEKQKWRVASFRRSSSSKKQHPKQEVPVPKEFLCPISGSLMNDPVIVSSGHTFDRVFVQACNTLSFTPTLVDGTVPNFSTVIPNLALKSAILNWCNDHSINPPKPLDFFSAEKLVRAKMEDKDLICRVKEIPPVNFNHAVTELTHSRRTNFSSSSEESVETAVSTPPLQFTTRPSCYSSASSSSETEALNPNPNHEEEEIFKKLKSSQVFEIEEALISLRKITRTNEHSRIELCTPRLLSAVRSLINSRYINIQVNSVACLVNLSLQKVNKVKIVRSGIVPLLIDVLKGGFPEAQEHACGVIFSLALDDHNKTAIGVLGALPPLLHLLRSESEWTRHDSALALYHLSLVQSNRSKLVKLGAVPILLGLVKSGHMRSRILLILCNLASCVDGRAAMLDSGGVDCLVGLLKGSGLESESTRESCVSVLYALSHGGLRFKGLAKTAGAMEVLLQLEKSGREQTREKAKRMLEKMKGKVEEEGEEEVDWEELLLDSGSIARSRSQLGGGNESSIESSEL</sequence>
<keyword evidence="6" id="KW-0677">Repeat</keyword>
<comment type="function">
    <text evidence="2">Functions as an E3 ubiquitin ligase.</text>
</comment>
<evidence type="ECO:0000256" key="7">
    <source>
        <dbReference type="ARBA" id="ARBA00022786"/>
    </source>
</evidence>
<comment type="pathway">
    <text evidence="3">Protein modification; protein ubiquitination.</text>
</comment>
<dbReference type="UniPathway" id="UPA00143"/>
<dbReference type="EMBL" id="KK914232">
    <property type="protein sequence ID" value="KDP45410.1"/>
    <property type="molecule type" value="Genomic_DNA"/>
</dbReference>
<evidence type="ECO:0000259" key="10">
    <source>
        <dbReference type="PROSITE" id="PS51698"/>
    </source>
</evidence>
<dbReference type="FunFam" id="1.25.10.10:FF:000578">
    <property type="entry name" value="RING-type E3 ubiquitin transferase"/>
    <property type="match status" value="1"/>
</dbReference>
<dbReference type="Gene3D" id="3.30.40.10">
    <property type="entry name" value="Zinc/RING finger domain, C3HC4 (zinc finger)"/>
    <property type="match status" value="1"/>
</dbReference>
<evidence type="ECO:0000256" key="8">
    <source>
        <dbReference type="PROSITE-ProRule" id="PRU00259"/>
    </source>
</evidence>
<accession>A0A067LL08</accession>
<dbReference type="InterPro" id="IPR058678">
    <property type="entry name" value="ARM_PUB"/>
</dbReference>
<dbReference type="EC" id="2.3.2.27" evidence="4"/>
<dbReference type="SMART" id="SM00504">
    <property type="entry name" value="Ubox"/>
    <property type="match status" value="1"/>
</dbReference>
<evidence type="ECO:0000256" key="3">
    <source>
        <dbReference type="ARBA" id="ARBA00004906"/>
    </source>
</evidence>
<protein>
    <recommendedName>
        <fullName evidence="4">RING-type E3 ubiquitin transferase</fullName>
        <ecNumber evidence="4">2.3.2.27</ecNumber>
    </recommendedName>
</protein>
<dbReference type="InterPro" id="IPR011989">
    <property type="entry name" value="ARM-like"/>
</dbReference>
<comment type="catalytic activity">
    <reaction evidence="1">
        <text>S-ubiquitinyl-[E2 ubiquitin-conjugating enzyme]-L-cysteine + [acceptor protein]-L-lysine = [E2 ubiquitin-conjugating enzyme]-L-cysteine + N(6)-ubiquitinyl-[acceptor protein]-L-lysine.</text>
        <dbReference type="EC" id="2.3.2.27"/>
    </reaction>
</comment>
<feature type="compositionally biased region" description="Low complexity" evidence="9">
    <location>
        <begin position="204"/>
        <end position="213"/>
    </location>
</feature>
<feature type="domain" description="U-box" evidence="10">
    <location>
        <begin position="56"/>
        <end position="130"/>
    </location>
</feature>
<feature type="region of interest" description="Disordered" evidence="9">
    <location>
        <begin position="489"/>
        <end position="513"/>
    </location>
</feature>
<dbReference type="PROSITE" id="PS50176">
    <property type="entry name" value="ARM_REPEAT"/>
    <property type="match status" value="1"/>
</dbReference>
<gene>
    <name evidence="11" type="ORF">JCGZ_09659</name>
</gene>
<dbReference type="AlphaFoldDB" id="A0A067LL08"/>
<dbReference type="OrthoDB" id="7537227at2759"/>
<feature type="region of interest" description="Disordered" evidence="9">
    <location>
        <begin position="34"/>
        <end position="55"/>
    </location>
</feature>
<feature type="region of interest" description="Disordered" evidence="9">
    <location>
        <begin position="176"/>
        <end position="226"/>
    </location>
</feature>
<proteinExistence type="predicted"/>
<feature type="repeat" description="ARM" evidence="8">
    <location>
        <begin position="348"/>
        <end position="390"/>
    </location>
</feature>
<dbReference type="Gene3D" id="1.25.10.10">
    <property type="entry name" value="Leucine-rich Repeat Variant"/>
    <property type="match status" value="1"/>
</dbReference>
<feature type="compositionally biased region" description="Low complexity" evidence="9">
    <location>
        <begin position="181"/>
        <end position="194"/>
    </location>
</feature>
<evidence type="ECO:0000313" key="11">
    <source>
        <dbReference type="EMBL" id="KDP45410.1"/>
    </source>
</evidence>
<evidence type="ECO:0000256" key="2">
    <source>
        <dbReference type="ARBA" id="ARBA00003861"/>
    </source>
</evidence>
<evidence type="ECO:0000256" key="1">
    <source>
        <dbReference type="ARBA" id="ARBA00000900"/>
    </source>
</evidence>
<dbReference type="Pfam" id="PF04564">
    <property type="entry name" value="U-box"/>
    <property type="match status" value="1"/>
</dbReference>
<name>A0A067LL08_JATCU</name>
<dbReference type="InterPro" id="IPR003613">
    <property type="entry name" value="Ubox_domain"/>
</dbReference>
<dbReference type="SUPFAM" id="SSF48371">
    <property type="entry name" value="ARM repeat"/>
    <property type="match status" value="1"/>
</dbReference>
<evidence type="ECO:0000256" key="4">
    <source>
        <dbReference type="ARBA" id="ARBA00012483"/>
    </source>
</evidence>
<evidence type="ECO:0000313" key="12">
    <source>
        <dbReference type="Proteomes" id="UP000027138"/>
    </source>
</evidence>
<evidence type="ECO:0000256" key="6">
    <source>
        <dbReference type="ARBA" id="ARBA00022737"/>
    </source>
</evidence>
<dbReference type="InterPro" id="IPR013083">
    <property type="entry name" value="Znf_RING/FYVE/PHD"/>
</dbReference>
<dbReference type="PROSITE" id="PS51698">
    <property type="entry name" value="U_BOX"/>
    <property type="match status" value="1"/>
</dbReference>